<dbReference type="EMBL" id="SRLO01001319">
    <property type="protein sequence ID" value="TNN38991.1"/>
    <property type="molecule type" value="Genomic_DNA"/>
</dbReference>
<protein>
    <submittedName>
        <fullName evidence="1">Uncharacterized protein</fullName>
    </submittedName>
</protein>
<accession>A0A4Z2FDD2</accession>
<name>A0A4Z2FDD2_9TELE</name>
<reference evidence="1 2" key="1">
    <citation type="submission" date="2019-03" db="EMBL/GenBank/DDBJ databases">
        <title>First draft genome of Liparis tanakae, snailfish: a comprehensive survey of snailfish specific genes.</title>
        <authorList>
            <person name="Kim W."/>
            <person name="Song I."/>
            <person name="Jeong J.-H."/>
            <person name="Kim D."/>
            <person name="Kim S."/>
            <person name="Ryu S."/>
            <person name="Song J.Y."/>
            <person name="Lee S.K."/>
        </authorList>
    </citation>
    <scope>NUCLEOTIDE SEQUENCE [LARGE SCALE GENOMIC DNA]</scope>
    <source>
        <tissue evidence="1">Muscle</tissue>
    </source>
</reference>
<keyword evidence="2" id="KW-1185">Reference proteome</keyword>
<sequence>MYIRDEKYEDMKTSAPRVHLGKKHATKKPKLTFDLMTSQNSREELLQFPDVPDHRQLIL</sequence>
<dbReference type="Proteomes" id="UP000314294">
    <property type="component" value="Unassembled WGS sequence"/>
</dbReference>
<dbReference type="AlphaFoldDB" id="A0A4Z2FDD2"/>
<comment type="caution">
    <text evidence="1">The sequence shown here is derived from an EMBL/GenBank/DDBJ whole genome shotgun (WGS) entry which is preliminary data.</text>
</comment>
<evidence type="ECO:0000313" key="1">
    <source>
        <dbReference type="EMBL" id="TNN38991.1"/>
    </source>
</evidence>
<proteinExistence type="predicted"/>
<evidence type="ECO:0000313" key="2">
    <source>
        <dbReference type="Proteomes" id="UP000314294"/>
    </source>
</evidence>
<gene>
    <name evidence="1" type="ORF">EYF80_050841</name>
</gene>
<organism evidence="1 2">
    <name type="scientific">Liparis tanakae</name>
    <name type="common">Tanaka's snailfish</name>
    <dbReference type="NCBI Taxonomy" id="230148"/>
    <lineage>
        <taxon>Eukaryota</taxon>
        <taxon>Metazoa</taxon>
        <taxon>Chordata</taxon>
        <taxon>Craniata</taxon>
        <taxon>Vertebrata</taxon>
        <taxon>Euteleostomi</taxon>
        <taxon>Actinopterygii</taxon>
        <taxon>Neopterygii</taxon>
        <taxon>Teleostei</taxon>
        <taxon>Neoteleostei</taxon>
        <taxon>Acanthomorphata</taxon>
        <taxon>Eupercaria</taxon>
        <taxon>Perciformes</taxon>
        <taxon>Cottioidei</taxon>
        <taxon>Cottales</taxon>
        <taxon>Liparidae</taxon>
        <taxon>Liparis</taxon>
    </lineage>
</organism>